<dbReference type="InterPro" id="IPR000847">
    <property type="entry name" value="LysR_HTH_N"/>
</dbReference>
<keyword evidence="2" id="KW-0805">Transcription regulation</keyword>
<dbReference type="SUPFAM" id="SSF46785">
    <property type="entry name" value="Winged helix' DNA-binding domain"/>
    <property type="match status" value="1"/>
</dbReference>
<dbReference type="SUPFAM" id="SSF53850">
    <property type="entry name" value="Periplasmic binding protein-like II"/>
    <property type="match status" value="1"/>
</dbReference>
<dbReference type="InterPro" id="IPR036388">
    <property type="entry name" value="WH-like_DNA-bd_sf"/>
</dbReference>
<dbReference type="GO" id="GO:0043565">
    <property type="term" value="F:sequence-specific DNA binding"/>
    <property type="evidence" value="ECO:0007669"/>
    <property type="project" value="TreeGrafter"/>
</dbReference>
<evidence type="ECO:0000259" key="5">
    <source>
        <dbReference type="PROSITE" id="PS50931"/>
    </source>
</evidence>
<proteinExistence type="inferred from homology"/>
<dbReference type="FunFam" id="3.40.190.290:FF:000001">
    <property type="entry name" value="Transcriptional regulator, LysR family"/>
    <property type="match status" value="1"/>
</dbReference>
<protein>
    <submittedName>
        <fullName evidence="6">DNA-binding transcriptional LysR family regulator</fullName>
    </submittedName>
</protein>
<evidence type="ECO:0000313" key="6">
    <source>
        <dbReference type="EMBL" id="MBB4120155.1"/>
    </source>
</evidence>
<keyword evidence="7" id="KW-1185">Reference proteome</keyword>
<comment type="similarity">
    <text evidence="1">Belongs to the LysR transcriptional regulatory family.</text>
</comment>
<evidence type="ECO:0000256" key="4">
    <source>
        <dbReference type="ARBA" id="ARBA00023163"/>
    </source>
</evidence>
<name>A0A7W6KHQ6_9HYPH</name>
<sequence length="304" mass="33152">MSKIPDFEGLAMFAKVAEERSFAAAARALGVSVATVSRGVSRLEDRLGARLFNRTSRQLALTEFGRGLAERAIQVCLDAEDLESAARELSSRPRGTIRLAVPMAFGLRWVAPILPKFFRMYPDVAVDLHLSDDLVDLVGDGFDAALRIGDLRDSSLVARKLCPVRPVVAAAPAYIARHGEPRHPSELAAHDCLGYAYRARRDVWRFSNHAGEEVIVTPSGPLRVTNVEALIPTVLEGIGIAEFPDFIAAEYLADGRLQAVLKDWTLPEGGLYFLTPTARSRPAKVDALAAFLADHLARPSWANV</sequence>
<dbReference type="Pfam" id="PF00126">
    <property type="entry name" value="HTH_1"/>
    <property type="match status" value="1"/>
</dbReference>
<dbReference type="RefSeq" id="WP_183480955.1">
    <property type="nucleotide sequence ID" value="NZ_JACIDZ010000001.1"/>
</dbReference>
<dbReference type="InterPro" id="IPR058163">
    <property type="entry name" value="LysR-type_TF_proteobact-type"/>
</dbReference>
<dbReference type="Proteomes" id="UP000530571">
    <property type="component" value="Unassembled WGS sequence"/>
</dbReference>
<dbReference type="GO" id="GO:0003700">
    <property type="term" value="F:DNA-binding transcription factor activity"/>
    <property type="evidence" value="ECO:0007669"/>
    <property type="project" value="InterPro"/>
</dbReference>
<evidence type="ECO:0000313" key="7">
    <source>
        <dbReference type="Proteomes" id="UP000530571"/>
    </source>
</evidence>
<evidence type="ECO:0000256" key="3">
    <source>
        <dbReference type="ARBA" id="ARBA00023125"/>
    </source>
</evidence>
<dbReference type="PANTHER" id="PTHR30537:SF5">
    <property type="entry name" value="HTH-TYPE TRANSCRIPTIONAL ACTIVATOR TTDR-RELATED"/>
    <property type="match status" value="1"/>
</dbReference>
<gene>
    <name evidence="6" type="ORF">GGR30_000050</name>
</gene>
<feature type="domain" description="HTH lysR-type" evidence="5">
    <location>
        <begin position="5"/>
        <end position="62"/>
    </location>
</feature>
<dbReference type="Gene3D" id="1.10.10.10">
    <property type="entry name" value="Winged helix-like DNA-binding domain superfamily/Winged helix DNA-binding domain"/>
    <property type="match status" value="1"/>
</dbReference>
<dbReference type="Gene3D" id="3.40.190.290">
    <property type="match status" value="1"/>
</dbReference>
<dbReference type="EMBL" id="JACIDZ010000001">
    <property type="protein sequence ID" value="MBB4120155.1"/>
    <property type="molecule type" value="Genomic_DNA"/>
</dbReference>
<evidence type="ECO:0000256" key="1">
    <source>
        <dbReference type="ARBA" id="ARBA00009437"/>
    </source>
</evidence>
<dbReference type="Pfam" id="PF03466">
    <property type="entry name" value="LysR_substrate"/>
    <property type="match status" value="1"/>
</dbReference>
<evidence type="ECO:0000256" key="2">
    <source>
        <dbReference type="ARBA" id="ARBA00023015"/>
    </source>
</evidence>
<dbReference type="FunFam" id="1.10.10.10:FF:000001">
    <property type="entry name" value="LysR family transcriptional regulator"/>
    <property type="match status" value="1"/>
</dbReference>
<keyword evidence="3 6" id="KW-0238">DNA-binding</keyword>
<reference evidence="6 7" key="1">
    <citation type="submission" date="2020-08" db="EMBL/GenBank/DDBJ databases">
        <title>Genomic Encyclopedia of Type Strains, Phase IV (KMG-IV): sequencing the most valuable type-strain genomes for metagenomic binning, comparative biology and taxonomic classification.</title>
        <authorList>
            <person name="Goeker M."/>
        </authorList>
    </citation>
    <scope>NUCLEOTIDE SEQUENCE [LARGE SCALE GENOMIC DNA]</scope>
    <source>
        <strain evidence="6 7">DSM 28101</strain>
    </source>
</reference>
<dbReference type="AlphaFoldDB" id="A0A7W6KHQ6"/>
<organism evidence="6 7">
    <name type="scientific">Martelella radicis</name>
    <dbReference type="NCBI Taxonomy" id="1397476"/>
    <lineage>
        <taxon>Bacteria</taxon>
        <taxon>Pseudomonadati</taxon>
        <taxon>Pseudomonadota</taxon>
        <taxon>Alphaproteobacteria</taxon>
        <taxon>Hyphomicrobiales</taxon>
        <taxon>Aurantimonadaceae</taxon>
        <taxon>Martelella</taxon>
    </lineage>
</organism>
<dbReference type="GO" id="GO:0006351">
    <property type="term" value="P:DNA-templated transcription"/>
    <property type="evidence" value="ECO:0007669"/>
    <property type="project" value="TreeGrafter"/>
</dbReference>
<dbReference type="CDD" id="cd08422">
    <property type="entry name" value="PBP2_CrgA_like"/>
    <property type="match status" value="1"/>
</dbReference>
<dbReference type="InterPro" id="IPR005119">
    <property type="entry name" value="LysR_subst-bd"/>
</dbReference>
<accession>A0A7W6KHQ6</accession>
<dbReference type="PROSITE" id="PS50931">
    <property type="entry name" value="HTH_LYSR"/>
    <property type="match status" value="1"/>
</dbReference>
<dbReference type="PANTHER" id="PTHR30537">
    <property type="entry name" value="HTH-TYPE TRANSCRIPTIONAL REGULATOR"/>
    <property type="match status" value="1"/>
</dbReference>
<dbReference type="InterPro" id="IPR036390">
    <property type="entry name" value="WH_DNA-bd_sf"/>
</dbReference>
<comment type="caution">
    <text evidence="6">The sequence shown here is derived from an EMBL/GenBank/DDBJ whole genome shotgun (WGS) entry which is preliminary data.</text>
</comment>
<keyword evidence="4" id="KW-0804">Transcription</keyword>